<dbReference type="Gene3D" id="4.10.860.20">
    <property type="entry name" value="Rabenosyn, Rab binding domain"/>
    <property type="match status" value="1"/>
</dbReference>
<keyword evidence="1" id="KW-0479">Metal-binding</keyword>
<evidence type="ECO:0000256" key="5">
    <source>
        <dbReference type="ARBA" id="ARBA00023204"/>
    </source>
</evidence>
<dbReference type="GO" id="GO:0008270">
    <property type="term" value="F:zinc ion binding"/>
    <property type="evidence" value="ECO:0007669"/>
    <property type="project" value="UniProtKB-KW"/>
</dbReference>
<organism evidence="9">
    <name type="scientific">Blastobotrys adeninivorans</name>
    <name type="common">Yeast</name>
    <name type="synonym">Arxula adeninivorans</name>
    <dbReference type="NCBI Taxonomy" id="409370"/>
    <lineage>
        <taxon>Eukaryota</taxon>
        <taxon>Fungi</taxon>
        <taxon>Dikarya</taxon>
        <taxon>Ascomycota</taxon>
        <taxon>Saccharomycotina</taxon>
        <taxon>Dipodascomycetes</taxon>
        <taxon>Dipodascales</taxon>
        <taxon>Trichomonascaceae</taxon>
        <taxon>Blastobotrys</taxon>
    </lineage>
</organism>
<keyword evidence="2" id="KW-0227">DNA damage</keyword>
<dbReference type="CDD" id="cd15761">
    <property type="entry name" value="FYVE1_Vac1p_like"/>
    <property type="match status" value="1"/>
</dbReference>
<dbReference type="SUPFAM" id="SSF140125">
    <property type="entry name" value="Rabenosyn-5 Rab-binding domain-like"/>
    <property type="match status" value="1"/>
</dbReference>
<dbReference type="Gene3D" id="3.30.40.10">
    <property type="entry name" value="Zinc/RING finger domain, C3HC4 (zinc finger)"/>
    <property type="match status" value="2"/>
</dbReference>
<dbReference type="InterPro" id="IPR011011">
    <property type="entry name" value="Znf_FYVE_PHD"/>
</dbReference>
<dbReference type="EMBL" id="HG937694">
    <property type="protein sequence ID" value="CDP39046.1"/>
    <property type="molecule type" value="Genomic_DNA"/>
</dbReference>
<dbReference type="SMART" id="SM00734">
    <property type="entry name" value="ZnF_Rad18"/>
    <property type="match status" value="1"/>
</dbReference>
<feature type="compositionally biased region" description="Low complexity" evidence="7">
    <location>
        <begin position="58"/>
        <end position="70"/>
    </location>
</feature>
<gene>
    <name evidence="9" type="ORF">GNLVRS02_ARAD1D48510g</name>
</gene>
<evidence type="ECO:0000256" key="7">
    <source>
        <dbReference type="SAM" id="MobiDB-lite"/>
    </source>
</evidence>
<dbReference type="InterPro" id="IPR036531">
    <property type="entry name" value="Rbsn_Rab-bd_sf"/>
</dbReference>
<dbReference type="InterPro" id="IPR052727">
    <property type="entry name" value="Rab4/Rab5_effector"/>
</dbReference>
<feature type="region of interest" description="Disordered" evidence="7">
    <location>
        <begin position="144"/>
        <end position="178"/>
    </location>
</feature>
<evidence type="ECO:0000256" key="3">
    <source>
        <dbReference type="ARBA" id="ARBA00022771"/>
    </source>
</evidence>
<dbReference type="InterPro" id="IPR017455">
    <property type="entry name" value="Znf_FYVE-rel"/>
</dbReference>
<dbReference type="SUPFAM" id="SSF57903">
    <property type="entry name" value="FYVE/PHD zinc finger"/>
    <property type="match status" value="2"/>
</dbReference>
<dbReference type="GO" id="GO:0032266">
    <property type="term" value="F:phosphatidylinositol-3-phosphate binding"/>
    <property type="evidence" value="ECO:0007669"/>
    <property type="project" value="UniProtKB-ARBA"/>
</dbReference>
<dbReference type="PANTHER" id="PTHR13510:SF44">
    <property type="entry name" value="RABENOSYN-5"/>
    <property type="match status" value="1"/>
</dbReference>
<dbReference type="InterPro" id="IPR021565">
    <property type="entry name" value="Rbsn_Rab-bd"/>
</dbReference>
<evidence type="ECO:0000256" key="6">
    <source>
        <dbReference type="PROSITE-ProRule" id="PRU00091"/>
    </source>
</evidence>
<dbReference type="PhylomeDB" id="A0A060TIQ4"/>
<dbReference type="InterPro" id="IPR013083">
    <property type="entry name" value="Znf_RING/FYVE/PHD"/>
</dbReference>
<dbReference type="GO" id="GO:0003677">
    <property type="term" value="F:DNA binding"/>
    <property type="evidence" value="ECO:0007669"/>
    <property type="project" value="InterPro"/>
</dbReference>
<reference evidence="9" key="2">
    <citation type="submission" date="2014-06" db="EMBL/GenBank/DDBJ databases">
        <title>The complete genome of Blastobotrys (Arxula) adeninivorans LS3 - a yeast of biotechnological interest.</title>
        <authorList>
            <person name="Kunze G."/>
            <person name="Gaillardin C."/>
            <person name="Czernicka M."/>
            <person name="Durrens P."/>
            <person name="Martin T."/>
            <person name="Boer E."/>
            <person name="Gabaldon T."/>
            <person name="Cruz J."/>
            <person name="Talla E."/>
            <person name="Marck C."/>
            <person name="Goffeau A."/>
            <person name="Barbe V."/>
            <person name="Baret P."/>
            <person name="Baronian K."/>
            <person name="Beier S."/>
            <person name="Bleykasten C."/>
            <person name="Bode R."/>
            <person name="Casaregola S."/>
            <person name="Despons L."/>
            <person name="Fairhead C."/>
            <person name="Giersberg M."/>
            <person name="Gierski P."/>
            <person name="Hahnel U."/>
            <person name="Hartmann A."/>
            <person name="Jankowska D."/>
            <person name="Jubin C."/>
            <person name="Jung P."/>
            <person name="Lafontaine I."/>
            <person name="Leh-Louis V."/>
            <person name="Lemaire M."/>
            <person name="Marcet-Houben M."/>
            <person name="Mascher M."/>
            <person name="Morel G."/>
            <person name="Richard G.-F."/>
            <person name="Riechen J."/>
            <person name="Sacerdot C."/>
            <person name="Sarkar A."/>
            <person name="Savel G."/>
            <person name="Schacherer J."/>
            <person name="Sherman D."/>
            <person name="Straub M.-L."/>
            <person name="Stein N."/>
            <person name="Thierry A."/>
            <person name="Trautwein-Schult A."/>
            <person name="Westhof E."/>
            <person name="Worch S."/>
            <person name="Dujon B."/>
            <person name="Souciet J.-L."/>
            <person name="Wincker P."/>
            <person name="Scholz U."/>
            <person name="Neuveglise N."/>
        </authorList>
    </citation>
    <scope>NUCLEOTIDE SEQUENCE</scope>
    <source>
        <strain evidence="9">LS3</strain>
    </source>
</reference>
<evidence type="ECO:0000259" key="8">
    <source>
        <dbReference type="PROSITE" id="PS50178"/>
    </source>
</evidence>
<dbReference type="GO" id="GO:0006281">
    <property type="term" value="P:DNA repair"/>
    <property type="evidence" value="ECO:0007669"/>
    <property type="project" value="UniProtKB-KW"/>
</dbReference>
<dbReference type="Pfam" id="PF11464">
    <property type="entry name" value="Rbsn"/>
    <property type="match status" value="1"/>
</dbReference>
<dbReference type="CDD" id="cd15737">
    <property type="entry name" value="FYVE2_Vac1p_like"/>
    <property type="match status" value="1"/>
</dbReference>
<evidence type="ECO:0000256" key="4">
    <source>
        <dbReference type="ARBA" id="ARBA00022833"/>
    </source>
</evidence>
<feature type="region of interest" description="Disordered" evidence="7">
    <location>
        <begin position="528"/>
        <end position="596"/>
    </location>
</feature>
<dbReference type="PANTHER" id="PTHR13510">
    <property type="entry name" value="FYVE-FINGER-CONTAINING RAB5 EFFECTOR PROTEIN RABENOSYN-5-RELATED"/>
    <property type="match status" value="1"/>
</dbReference>
<evidence type="ECO:0000256" key="2">
    <source>
        <dbReference type="ARBA" id="ARBA00022763"/>
    </source>
</evidence>
<accession>A0A060TIQ4</accession>
<reference evidence="9" key="1">
    <citation type="submission" date="2014-02" db="EMBL/GenBank/DDBJ databases">
        <authorList>
            <person name="Genoscope - CEA"/>
        </authorList>
    </citation>
    <scope>NUCLEOTIDE SEQUENCE</scope>
    <source>
        <strain evidence="9">LS3</strain>
    </source>
</reference>
<dbReference type="PROSITE" id="PS50178">
    <property type="entry name" value="ZF_FYVE"/>
    <property type="match status" value="2"/>
</dbReference>
<dbReference type="PROSITE" id="PS00028">
    <property type="entry name" value="ZINC_FINGER_C2H2_1"/>
    <property type="match status" value="1"/>
</dbReference>
<proteinExistence type="predicted"/>
<feature type="compositionally biased region" description="Basic residues" evidence="7">
    <location>
        <begin position="157"/>
        <end position="170"/>
    </location>
</feature>
<protein>
    <submittedName>
        <fullName evidence="9">ARAD1D48510p</fullName>
    </submittedName>
</protein>
<dbReference type="Pfam" id="PF01363">
    <property type="entry name" value="FYVE"/>
    <property type="match status" value="2"/>
</dbReference>
<evidence type="ECO:0000256" key="1">
    <source>
        <dbReference type="ARBA" id="ARBA00022723"/>
    </source>
</evidence>
<sequence length="645" mass="72127">MSRVLGSRKAPAAGAKAEMPSELSSVSSSQQGTAEQVESLPETIEGAADIGNLMPRLDSPSSVDSNSSIDQGAGEDQPLECPICQESMVTLLQLNRHLDDVHTEMPTGQNEQIMSWFKKKVEKAKQLQPVTNVLHTGLQRLDLFDNDESSGDSTPTHGKKPSGSHSRSHSRTASNDIAVTRKHWQKAKGGERCSDLLCDKVLGSRNGQVNCRQCGKLFCSEHTMYEMKLSVRAKPDPMNGVWCRVCETCYKSRPGYNDNGGTMRDRMGEFAPIRTARMDALELETNRLEKRMVKLIELLRPYGNDMGILNYPSIQKRKNVERSVASWEDDKSVDKCPICGHKFGYTLRKHHCRVCGRVVCASHVTECSNNVQLSILADKLEHGVAHVPNQSDLAVRICRLCRDTVFGRRNFKVDMTSATKPPILKHYEALSRLRRSIELIYPRFQAMLEVINDPINPPPHETLQEATHIRKRLMDLFFQFDSESRKLLASHTENSAERRMQRQIYSVSAQFLQENMLPLKALPRALKHARQPSKLSEEITTDSSSQNNSNGNGNGNGKVNHSGDENKAAMGQAGGNGDAAAKSGAEPHYNSDQQQQLSVLEEQKVMLSDMLKDAKANRRLDEVKPLEQSFRDIEAEIQRIKQVIT</sequence>
<keyword evidence="5" id="KW-0234">DNA repair</keyword>
<evidence type="ECO:0000313" key="9">
    <source>
        <dbReference type="EMBL" id="CDP39046.1"/>
    </source>
</evidence>
<keyword evidence="3 6" id="KW-0863">Zinc-finger</keyword>
<dbReference type="InterPro" id="IPR000306">
    <property type="entry name" value="Znf_FYVE"/>
</dbReference>
<dbReference type="SMART" id="SM00064">
    <property type="entry name" value="FYVE"/>
    <property type="match status" value="2"/>
</dbReference>
<keyword evidence="4" id="KW-0862">Zinc</keyword>
<dbReference type="AlphaFoldDB" id="A0A060TIQ4"/>
<name>A0A060TIQ4_BLAAD</name>
<dbReference type="InterPro" id="IPR013087">
    <property type="entry name" value="Znf_C2H2_type"/>
</dbReference>
<feature type="domain" description="FYVE-type" evidence="8">
    <location>
        <begin position="330"/>
        <end position="406"/>
    </location>
</feature>
<feature type="domain" description="FYVE-type" evidence="8">
    <location>
        <begin position="198"/>
        <end position="254"/>
    </location>
</feature>
<dbReference type="InterPro" id="IPR006642">
    <property type="entry name" value="Rad18_UBZ4"/>
</dbReference>
<feature type="region of interest" description="Disordered" evidence="7">
    <location>
        <begin position="1"/>
        <end position="78"/>
    </location>
</feature>